<evidence type="ECO:0000313" key="3">
    <source>
        <dbReference type="RefSeq" id="XP_013778462.1"/>
    </source>
</evidence>
<feature type="coiled-coil region" evidence="1">
    <location>
        <begin position="194"/>
        <end position="228"/>
    </location>
</feature>
<dbReference type="GeneID" id="106463038"/>
<evidence type="ECO:0000256" key="1">
    <source>
        <dbReference type="SAM" id="Coils"/>
    </source>
</evidence>
<keyword evidence="1" id="KW-0175">Coiled coil</keyword>
<dbReference type="Proteomes" id="UP000694941">
    <property type="component" value="Unplaced"/>
</dbReference>
<name>A0ABM1BB52_LIMPO</name>
<feature type="coiled-coil region" evidence="1">
    <location>
        <begin position="16"/>
        <end position="106"/>
    </location>
</feature>
<gene>
    <name evidence="3" type="primary">LOC106463038</name>
</gene>
<reference evidence="3" key="1">
    <citation type="submission" date="2025-08" db="UniProtKB">
        <authorList>
            <consortium name="RefSeq"/>
        </authorList>
    </citation>
    <scope>IDENTIFICATION</scope>
    <source>
        <tissue evidence="3">Muscle</tissue>
    </source>
</reference>
<protein>
    <submittedName>
        <fullName evidence="3">Uncharacterized protein LOC106463038</fullName>
    </submittedName>
</protein>
<proteinExistence type="predicted"/>
<dbReference type="RefSeq" id="XP_013778462.1">
    <property type="nucleotide sequence ID" value="XM_013923008.2"/>
</dbReference>
<organism evidence="2 3">
    <name type="scientific">Limulus polyphemus</name>
    <name type="common">Atlantic horseshoe crab</name>
    <dbReference type="NCBI Taxonomy" id="6850"/>
    <lineage>
        <taxon>Eukaryota</taxon>
        <taxon>Metazoa</taxon>
        <taxon>Ecdysozoa</taxon>
        <taxon>Arthropoda</taxon>
        <taxon>Chelicerata</taxon>
        <taxon>Merostomata</taxon>
        <taxon>Xiphosura</taxon>
        <taxon>Limulidae</taxon>
        <taxon>Limulus</taxon>
    </lineage>
</organism>
<sequence>MTETINFNIKSICSLVNELMNEKKKLCNDLQSHTTQRKALEDDIGKAREKFCQVSNNHVKMQETLKIAKFKADQMQSQARILKTTNQKLTEKIEELQNHLRENKEQYCMSVAELEDQLSQLSSFFVNAVTYYTDAGLQNEMFKIDNQVERGNKQIVDAKEEINKVFQDIESFTLEPRPDEWEQQLPIEQRRMVLEIFQQEHHVVKNMLENLQREKLNLQVEGEQLMVEK</sequence>
<evidence type="ECO:0000313" key="2">
    <source>
        <dbReference type="Proteomes" id="UP000694941"/>
    </source>
</evidence>
<keyword evidence="2" id="KW-1185">Reference proteome</keyword>
<accession>A0ABM1BB52</accession>